<accession>A0A163V7S5</accession>
<gene>
    <name evidence="1" type="ORF">A4G28_16840</name>
</gene>
<evidence type="ECO:0000313" key="2">
    <source>
        <dbReference type="Proteomes" id="UP000077342"/>
    </source>
</evidence>
<dbReference type="Proteomes" id="UP000077342">
    <property type="component" value="Unassembled WGS sequence"/>
</dbReference>
<dbReference type="Gene3D" id="2.30.110.10">
    <property type="entry name" value="Electron Transport, Fmn-binding Protein, Chain A"/>
    <property type="match status" value="1"/>
</dbReference>
<protein>
    <submittedName>
        <fullName evidence="1">Peptidase</fullName>
    </submittedName>
</protein>
<dbReference type="InterPro" id="IPR004378">
    <property type="entry name" value="F420H2_quin_Rdtase"/>
</dbReference>
<dbReference type="RefSeq" id="WP_075513235.1">
    <property type="nucleotide sequence ID" value="NZ_CP089224.1"/>
</dbReference>
<dbReference type="NCBIfam" id="TIGR00026">
    <property type="entry name" value="hi_GC_TIGR00026"/>
    <property type="match status" value="1"/>
</dbReference>
<comment type="caution">
    <text evidence="1">The sequence shown here is derived from an EMBL/GenBank/DDBJ whole genome shotgun (WGS) entry which is preliminary data.</text>
</comment>
<organism evidence="1 2">
    <name type="scientific">Mycobacterium ostraviense</name>
    <dbReference type="NCBI Taxonomy" id="2738409"/>
    <lineage>
        <taxon>Bacteria</taxon>
        <taxon>Bacillati</taxon>
        <taxon>Actinomycetota</taxon>
        <taxon>Actinomycetes</taxon>
        <taxon>Mycobacteriales</taxon>
        <taxon>Mycobacteriaceae</taxon>
        <taxon>Mycobacterium</taxon>
    </lineage>
</organism>
<dbReference type="AlphaFoldDB" id="A0A163V7S5"/>
<dbReference type="GO" id="GO:0016491">
    <property type="term" value="F:oxidoreductase activity"/>
    <property type="evidence" value="ECO:0007669"/>
    <property type="project" value="InterPro"/>
</dbReference>
<reference evidence="2" key="1">
    <citation type="submission" date="2016-04" db="EMBL/GenBank/DDBJ databases">
        <authorList>
            <person name="Strapagiel D."/>
            <person name="Borowka P."/>
            <person name="Marciniak B."/>
            <person name="Bakula Z."/>
            <person name="Van Ingen J."/>
            <person name="Safianowska A."/>
            <person name="Dziadek J."/>
            <person name="Jagielski T."/>
        </authorList>
    </citation>
    <scope>NUCLEOTIDE SEQUENCE [LARGE SCALE GENOMIC DNA]</scope>
    <source>
        <strain evidence="2">1010001458</strain>
    </source>
</reference>
<sequence>MQLPQRLARFNRHVTNPIQRMWAGWLPPFATIEHVGRRSGKPYRTPVNAFEATVDGKPAVAVVLTYGPDRDWLKNLRAAGGGRMRRRARTFGITDPRVVSMAEAAPQVTAGWRPIFARLPFETAVLFTRTS</sequence>
<dbReference type="InterPro" id="IPR012349">
    <property type="entry name" value="Split_barrel_FMN-bd"/>
</dbReference>
<evidence type="ECO:0000313" key="1">
    <source>
        <dbReference type="EMBL" id="KZS57073.1"/>
    </source>
</evidence>
<dbReference type="EMBL" id="LWCI01000165">
    <property type="protein sequence ID" value="KZS57073.1"/>
    <property type="molecule type" value="Genomic_DNA"/>
</dbReference>
<proteinExistence type="predicted"/>
<keyword evidence="2" id="KW-1185">Reference proteome</keyword>
<name>A0A163V7S5_9MYCO</name>